<evidence type="ECO:0000256" key="1">
    <source>
        <dbReference type="SAM" id="MobiDB-lite"/>
    </source>
</evidence>
<organism evidence="2 3">
    <name type="scientific">Periplaneta americana</name>
    <name type="common">American cockroach</name>
    <name type="synonym">Blatta americana</name>
    <dbReference type="NCBI Taxonomy" id="6978"/>
    <lineage>
        <taxon>Eukaryota</taxon>
        <taxon>Metazoa</taxon>
        <taxon>Ecdysozoa</taxon>
        <taxon>Arthropoda</taxon>
        <taxon>Hexapoda</taxon>
        <taxon>Insecta</taxon>
        <taxon>Pterygota</taxon>
        <taxon>Neoptera</taxon>
        <taxon>Polyneoptera</taxon>
        <taxon>Dictyoptera</taxon>
        <taxon>Blattodea</taxon>
        <taxon>Blattoidea</taxon>
        <taxon>Blattidae</taxon>
        <taxon>Blattinae</taxon>
        <taxon>Periplaneta</taxon>
    </lineage>
</organism>
<dbReference type="EMBL" id="JAJSOF020000023">
    <property type="protein sequence ID" value="KAJ4435870.1"/>
    <property type="molecule type" value="Genomic_DNA"/>
</dbReference>
<proteinExistence type="predicted"/>
<dbReference type="Proteomes" id="UP001148838">
    <property type="component" value="Unassembled WGS sequence"/>
</dbReference>
<feature type="region of interest" description="Disordered" evidence="1">
    <location>
        <begin position="1"/>
        <end position="21"/>
    </location>
</feature>
<comment type="caution">
    <text evidence="2">The sequence shown here is derived from an EMBL/GenBank/DDBJ whole genome shotgun (WGS) entry which is preliminary data.</text>
</comment>
<gene>
    <name evidence="2" type="ORF">ANN_18490</name>
</gene>
<name>A0ABQ8SQZ9_PERAM</name>
<protein>
    <submittedName>
        <fullName evidence="2">Uncharacterized protein</fullName>
    </submittedName>
</protein>
<keyword evidence="3" id="KW-1185">Reference proteome</keyword>
<feature type="compositionally biased region" description="Polar residues" evidence="1">
    <location>
        <begin position="9"/>
        <end position="20"/>
    </location>
</feature>
<sequence>MVRSGGLASRTSHASVQRNQGLKELKRIQEPSFTTIKNNRHSREHLFGLYRNFLVSSLRHFVEVSLGFIATIRNNNKNVLRVTLILKLEKILITIGNKIQLLNGESRPLSKDEVIGEDNKLCKSFGVGSIREL</sequence>
<accession>A0ABQ8SQZ9</accession>
<evidence type="ECO:0000313" key="2">
    <source>
        <dbReference type="EMBL" id="KAJ4435870.1"/>
    </source>
</evidence>
<evidence type="ECO:0000313" key="3">
    <source>
        <dbReference type="Proteomes" id="UP001148838"/>
    </source>
</evidence>
<reference evidence="2 3" key="1">
    <citation type="journal article" date="2022" name="Allergy">
        <title>Genome assembly and annotation of Periplaneta americana reveal a comprehensive cockroach allergen profile.</title>
        <authorList>
            <person name="Wang L."/>
            <person name="Xiong Q."/>
            <person name="Saelim N."/>
            <person name="Wang L."/>
            <person name="Nong W."/>
            <person name="Wan A.T."/>
            <person name="Shi M."/>
            <person name="Liu X."/>
            <person name="Cao Q."/>
            <person name="Hui J.H.L."/>
            <person name="Sookrung N."/>
            <person name="Leung T.F."/>
            <person name="Tungtrongchitr A."/>
            <person name="Tsui S.K.W."/>
        </authorList>
    </citation>
    <scope>NUCLEOTIDE SEQUENCE [LARGE SCALE GENOMIC DNA]</scope>
    <source>
        <strain evidence="2">PWHHKU_190912</strain>
    </source>
</reference>